<evidence type="ECO:0000259" key="2">
    <source>
        <dbReference type="Pfam" id="PF12713"/>
    </source>
</evidence>
<evidence type="ECO:0000313" key="4">
    <source>
        <dbReference type="EMBL" id="KAB6338993.1"/>
    </source>
</evidence>
<protein>
    <submittedName>
        <fullName evidence="5">DUF3805 domain-containing protein</fullName>
    </submittedName>
</protein>
<dbReference type="AlphaFoldDB" id="A0A174BH63"/>
<dbReference type="Pfam" id="PF12713">
    <property type="entry name" value="DUF3806"/>
    <property type="match status" value="1"/>
</dbReference>
<feature type="domain" description="DUF3805" evidence="1">
    <location>
        <begin position="4"/>
        <end position="154"/>
    </location>
</feature>
<feature type="domain" description="DUF3806" evidence="2">
    <location>
        <begin position="178"/>
        <end position="261"/>
    </location>
</feature>
<proteinExistence type="predicted"/>
<dbReference type="Pfam" id="PF12712">
    <property type="entry name" value="DUF3805"/>
    <property type="match status" value="1"/>
</dbReference>
<dbReference type="Proteomes" id="UP000285503">
    <property type="component" value="Unassembled WGS sequence"/>
</dbReference>
<dbReference type="Proteomes" id="UP000438288">
    <property type="component" value="Unassembled WGS sequence"/>
</dbReference>
<reference evidence="5 6" key="1">
    <citation type="submission" date="2018-08" db="EMBL/GenBank/DDBJ databases">
        <title>A genome reference for cultivated species of the human gut microbiota.</title>
        <authorList>
            <person name="Zou Y."/>
            <person name="Xue W."/>
            <person name="Luo G."/>
        </authorList>
    </citation>
    <scope>NUCLEOTIDE SEQUENCE [LARGE SCALE GENOMIC DNA]</scope>
    <source>
        <strain evidence="5 6">AF46-11NS</strain>
    </source>
</reference>
<dbReference type="EMBL" id="QRNE01000010">
    <property type="protein sequence ID" value="RHK29117.1"/>
    <property type="molecule type" value="Genomic_DNA"/>
</dbReference>
<sequence length="268" mass="30565">MQGKKFISPGAWFSMNYPSDWNEFEDGEGSFLFYNPEVWTGNFRISAFKGKAGYGKDVIRQELKENDSASLVKVGTWECAYSKEMFQEEGTYYTSHLWITGVDDIAFECSFTVPKGGVVKEAEDVIATLEVRKEGQKYPAELIPARLSEIYLINEAYEWVVSTVKQELKKDFQGIEEDLEKLQQVINSGKIGSKKKEEWLAIGITVCIILTNEVEGMEWKTLIDGNREAPVLQYKDRIIDPLKLAWSKVKAGEPCDIIEEYKSVIINH</sequence>
<dbReference type="Gene3D" id="3.40.1000.10">
    <property type="entry name" value="Mog1/PsbP, alpha/beta/alpha sandwich"/>
    <property type="match status" value="1"/>
</dbReference>
<evidence type="ECO:0000313" key="6">
    <source>
        <dbReference type="Proteomes" id="UP000285503"/>
    </source>
</evidence>
<evidence type="ECO:0000259" key="1">
    <source>
        <dbReference type="Pfam" id="PF12712"/>
    </source>
</evidence>
<dbReference type="InterPro" id="IPR024315">
    <property type="entry name" value="DUF3805"/>
</dbReference>
<dbReference type="EMBL" id="DYVL01000097">
    <property type="protein sequence ID" value="HJG11763.1"/>
    <property type="molecule type" value="Genomic_DNA"/>
</dbReference>
<reference evidence="3" key="4">
    <citation type="submission" date="2021-09" db="EMBL/GenBank/DDBJ databases">
        <authorList>
            <person name="Gilroy R."/>
        </authorList>
    </citation>
    <scope>NUCLEOTIDE SEQUENCE</scope>
    <source>
        <strain evidence="3">CHK154-13316</strain>
    </source>
</reference>
<evidence type="ECO:0000313" key="5">
    <source>
        <dbReference type="EMBL" id="RHK29117.1"/>
    </source>
</evidence>
<organism evidence="5 6">
    <name type="scientific">Bacteroides xylanisolvens</name>
    <dbReference type="NCBI Taxonomy" id="371601"/>
    <lineage>
        <taxon>Bacteria</taxon>
        <taxon>Pseudomonadati</taxon>
        <taxon>Bacteroidota</taxon>
        <taxon>Bacteroidia</taxon>
        <taxon>Bacteroidales</taxon>
        <taxon>Bacteroidaceae</taxon>
        <taxon>Bacteroides</taxon>
    </lineage>
</organism>
<gene>
    <name evidence="5" type="ORF">DW075_03580</name>
    <name evidence="4" type="ORF">GAZ43_12885</name>
    <name evidence="3" type="ORF">K8V07_07530</name>
</gene>
<evidence type="ECO:0000313" key="3">
    <source>
        <dbReference type="EMBL" id="HJG11763.1"/>
    </source>
</evidence>
<dbReference type="EMBL" id="WDCP01000027">
    <property type="protein sequence ID" value="KAB6338993.1"/>
    <property type="molecule type" value="Genomic_DNA"/>
</dbReference>
<dbReference type="Gene3D" id="1.20.120.1090">
    <property type="match status" value="1"/>
</dbReference>
<reference evidence="3" key="3">
    <citation type="journal article" date="2021" name="PeerJ">
        <title>Extensive microbial diversity within the chicken gut microbiome revealed by metagenomics and culture.</title>
        <authorList>
            <person name="Gilroy R."/>
            <person name="Ravi A."/>
            <person name="Getino M."/>
            <person name="Pursley I."/>
            <person name="Horton D.L."/>
            <person name="Alikhan N.F."/>
            <person name="Baker D."/>
            <person name="Gharbi K."/>
            <person name="Hall N."/>
            <person name="Watson M."/>
            <person name="Adriaenssens E.M."/>
            <person name="Foster-Nyarko E."/>
            <person name="Jarju S."/>
            <person name="Secka A."/>
            <person name="Antonio M."/>
            <person name="Oren A."/>
            <person name="Chaudhuri R.R."/>
            <person name="La Ragione R."/>
            <person name="Hildebrand F."/>
            <person name="Pallen M.J."/>
        </authorList>
    </citation>
    <scope>NUCLEOTIDE SEQUENCE</scope>
    <source>
        <strain evidence="3">CHK154-13316</strain>
    </source>
</reference>
<dbReference type="GeneID" id="69480776"/>
<comment type="caution">
    <text evidence="5">The sequence shown here is derived from an EMBL/GenBank/DDBJ whole genome shotgun (WGS) entry which is preliminary data.</text>
</comment>
<reference evidence="4 7" key="2">
    <citation type="journal article" date="2019" name="Nat. Med.">
        <title>A library of human gut bacterial isolates paired with longitudinal multiomics data enables mechanistic microbiome research.</title>
        <authorList>
            <person name="Poyet M."/>
            <person name="Groussin M."/>
            <person name="Gibbons S.M."/>
            <person name="Avila-Pacheco J."/>
            <person name="Jiang X."/>
            <person name="Kearney S.M."/>
            <person name="Perrotta A.R."/>
            <person name="Berdy B."/>
            <person name="Zhao S."/>
            <person name="Lieberman T.D."/>
            <person name="Swanson P.K."/>
            <person name="Smith M."/>
            <person name="Roesemann S."/>
            <person name="Alexander J.E."/>
            <person name="Rich S.A."/>
            <person name="Livny J."/>
            <person name="Vlamakis H."/>
            <person name="Clish C."/>
            <person name="Bullock K."/>
            <person name="Deik A."/>
            <person name="Scott J."/>
            <person name="Pierce K.A."/>
            <person name="Xavier R.J."/>
            <person name="Alm E.J."/>
        </authorList>
    </citation>
    <scope>NUCLEOTIDE SEQUENCE [LARGE SCALE GENOMIC DNA]</scope>
    <source>
        <strain evidence="4 7">BIOML-A16</strain>
    </source>
</reference>
<dbReference type="Proteomes" id="UP000747074">
    <property type="component" value="Unassembled WGS sequence"/>
</dbReference>
<name>A0A174BH63_9BACE</name>
<evidence type="ECO:0000313" key="7">
    <source>
        <dbReference type="Proteomes" id="UP000438288"/>
    </source>
</evidence>
<dbReference type="RefSeq" id="WP_004314838.1">
    <property type="nucleotide sequence ID" value="NZ_CABKPA010000031.1"/>
</dbReference>
<dbReference type="InterPro" id="IPR024266">
    <property type="entry name" value="DUF3806"/>
</dbReference>
<accession>A0A174BH63</accession>